<feature type="compositionally biased region" description="Polar residues" evidence="4">
    <location>
        <begin position="172"/>
        <end position="182"/>
    </location>
</feature>
<dbReference type="Pfam" id="PF00891">
    <property type="entry name" value="Methyltransf_2"/>
    <property type="match status" value="1"/>
</dbReference>
<evidence type="ECO:0000313" key="6">
    <source>
        <dbReference type="EMBL" id="TWT64668.1"/>
    </source>
</evidence>
<dbReference type="AlphaFoldDB" id="A0A5C5XPQ9"/>
<name>A0A5C5XPQ9_9BACT</name>
<proteinExistence type="predicted"/>
<accession>A0A5C5XPQ9</accession>
<feature type="region of interest" description="Disordered" evidence="4">
    <location>
        <begin position="156"/>
        <end position="182"/>
    </location>
</feature>
<dbReference type="Gene3D" id="1.10.10.10">
    <property type="entry name" value="Winged helix-like DNA-binding domain superfamily/Winged helix DNA-binding domain"/>
    <property type="match status" value="1"/>
</dbReference>
<dbReference type="Gene3D" id="3.40.50.150">
    <property type="entry name" value="Vaccinia Virus protein VP39"/>
    <property type="match status" value="1"/>
</dbReference>
<dbReference type="InterPro" id="IPR029063">
    <property type="entry name" value="SAM-dependent_MTases_sf"/>
</dbReference>
<dbReference type="InterPro" id="IPR036390">
    <property type="entry name" value="WH_DNA-bd_sf"/>
</dbReference>
<dbReference type="Proteomes" id="UP000318053">
    <property type="component" value="Unassembled WGS sequence"/>
</dbReference>
<dbReference type="CDD" id="cd02440">
    <property type="entry name" value="AdoMet_MTases"/>
    <property type="match status" value="1"/>
</dbReference>
<keyword evidence="2" id="KW-0808">Transferase</keyword>
<dbReference type="GO" id="GO:0032259">
    <property type="term" value="P:methylation"/>
    <property type="evidence" value="ECO:0007669"/>
    <property type="project" value="UniProtKB-KW"/>
</dbReference>
<dbReference type="InterPro" id="IPR001077">
    <property type="entry name" value="COMT_C"/>
</dbReference>
<evidence type="ECO:0000313" key="7">
    <source>
        <dbReference type="Proteomes" id="UP000318053"/>
    </source>
</evidence>
<organism evidence="6 7">
    <name type="scientific">Allorhodopirellula solitaria</name>
    <dbReference type="NCBI Taxonomy" id="2527987"/>
    <lineage>
        <taxon>Bacteria</taxon>
        <taxon>Pseudomonadati</taxon>
        <taxon>Planctomycetota</taxon>
        <taxon>Planctomycetia</taxon>
        <taxon>Pirellulales</taxon>
        <taxon>Pirellulaceae</taxon>
        <taxon>Allorhodopirellula</taxon>
    </lineage>
</organism>
<evidence type="ECO:0000256" key="2">
    <source>
        <dbReference type="ARBA" id="ARBA00022679"/>
    </source>
</evidence>
<dbReference type="RefSeq" id="WP_146392696.1">
    <property type="nucleotide sequence ID" value="NZ_SJPK01000010.1"/>
</dbReference>
<keyword evidence="1" id="KW-0489">Methyltransferase</keyword>
<dbReference type="GO" id="GO:0008171">
    <property type="term" value="F:O-methyltransferase activity"/>
    <property type="evidence" value="ECO:0007669"/>
    <property type="project" value="InterPro"/>
</dbReference>
<evidence type="ECO:0000259" key="5">
    <source>
        <dbReference type="Pfam" id="PF00891"/>
    </source>
</evidence>
<dbReference type="PROSITE" id="PS51683">
    <property type="entry name" value="SAM_OMT_II"/>
    <property type="match status" value="1"/>
</dbReference>
<feature type="domain" description="O-methyltransferase C-terminal" evidence="5">
    <location>
        <begin position="160"/>
        <end position="347"/>
    </location>
</feature>
<dbReference type="SUPFAM" id="SSF53335">
    <property type="entry name" value="S-adenosyl-L-methionine-dependent methyltransferases"/>
    <property type="match status" value="1"/>
</dbReference>
<reference evidence="6 7" key="1">
    <citation type="submission" date="2019-02" db="EMBL/GenBank/DDBJ databases">
        <title>Deep-cultivation of Planctomycetes and their phenomic and genomic characterization uncovers novel biology.</title>
        <authorList>
            <person name="Wiegand S."/>
            <person name="Jogler M."/>
            <person name="Boedeker C."/>
            <person name="Pinto D."/>
            <person name="Vollmers J."/>
            <person name="Rivas-Marin E."/>
            <person name="Kohn T."/>
            <person name="Peeters S.H."/>
            <person name="Heuer A."/>
            <person name="Rast P."/>
            <person name="Oberbeckmann S."/>
            <person name="Bunk B."/>
            <person name="Jeske O."/>
            <person name="Meyerdierks A."/>
            <person name="Storesund J.E."/>
            <person name="Kallscheuer N."/>
            <person name="Luecker S."/>
            <person name="Lage O.M."/>
            <person name="Pohl T."/>
            <person name="Merkel B.J."/>
            <person name="Hornburger P."/>
            <person name="Mueller R.-W."/>
            <person name="Bruemmer F."/>
            <person name="Labrenz M."/>
            <person name="Spormann A.M."/>
            <person name="Op Den Camp H."/>
            <person name="Overmann J."/>
            <person name="Amann R."/>
            <person name="Jetten M.S.M."/>
            <person name="Mascher T."/>
            <person name="Medema M.H."/>
            <person name="Devos D.P."/>
            <person name="Kaster A.-K."/>
            <person name="Ovreas L."/>
            <person name="Rohde M."/>
            <person name="Galperin M.Y."/>
            <person name="Jogler C."/>
        </authorList>
    </citation>
    <scope>NUCLEOTIDE SEQUENCE [LARGE SCALE GENOMIC DNA]</scope>
    <source>
        <strain evidence="6 7">CA85</strain>
    </source>
</reference>
<evidence type="ECO:0000256" key="4">
    <source>
        <dbReference type="SAM" id="MobiDB-lite"/>
    </source>
</evidence>
<comment type="caution">
    <text evidence="6">The sequence shown here is derived from an EMBL/GenBank/DDBJ whole genome shotgun (WGS) entry which is preliminary data.</text>
</comment>
<dbReference type="InterPro" id="IPR016461">
    <property type="entry name" value="COMT-like"/>
</dbReference>
<sequence>MSNQDRTIDRYQELMTINATSHLLRAARTVGLLDELASGQKTLPELSEKLQIPEQRLLLLLKSLIPVGIIEQYQEDYALSATARLLCQYDTDLGDATWEQLADALKKSPSDAPGETPGQVDPAEQLRLRADAVAATQWVHTPAAMQAAEILGFGPDQESVETTGESPEIAAQSESEVDASSGTVTGEIVTDSAASEPFELLDLGCGSAVWSCAMAFREPAIHITAVDSEAALVAAQSMADSIELKDRFETKVGDVLGISLDPDTYDMIVIAQRLHAYSPAQIDEILASCRAGLKAGGRIVVIDSFQGPHRPTLSESLEALRLQVQSAEGSVPELKAAEEKLRGAGFEKVQFTYIAASRVGLGMMIGSKP</sequence>
<evidence type="ECO:0000256" key="1">
    <source>
        <dbReference type="ARBA" id="ARBA00022603"/>
    </source>
</evidence>
<dbReference type="InterPro" id="IPR036388">
    <property type="entry name" value="WH-like_DNA-bd_sf"/>
</dbReference>
<keyword evidence="7" id="KW-1185">Reference proteome</keyword>
<dbReference type="SUPFAM" id="SSF46785">
    <property type="entry name" value="Winged helix' DNA-binding domain"/>
    <property type="match status" value="1"/>
</dbReference>
<keyword evidence="3" id="KW-0949">S-adenosyl-L-methionine</keyword>
<dbReference type="EMBL" id="SJPK01000010">
    <property type="protein sequence ID" value="TWT64668.1"/>
    <property type="molecule type" value="Genomic_DNA"/>
</dbReference>
<dbReference type="OrthoDB" id="242883at2"/>
<evidence type="ECO:0000256" key="3">
    <source>
        <dbReference type="ARBA" id="ARBA00022691"/>
    </source>
</evidence>
<protein>
    <submittedName>
        <fullName evidence="6">Tellurite resistance protein TehB</fullName>
    </submittedName>
</protein>
<gene>
    <name evidence="6" type="ORF">CA85_38010</name>
</gene>